<evidence type="ECO:0000313" key="4">
    <source>
        <dbReference type="Proteomes" id="UP001232973"/>
    </source>
</evidence>
<dbReference type="EMBL" id="JAUSTP010000025">
    <property type="protein sequence ID" value="MDQ0190854.1"/>
    <property type="molecule type" value="Genomic_DNA"/>
</dbReference>
<dbReference type="PANTHER" id="PTHR45947:SF3">
    <property type="entry name" value="SULFOQUINOVOSYL TRANSFERASE SQD2"/>
    <property type="match status" value="1"/>
</dbReference>
<dbReference type="Pfam" id="PF13439">
    <property type="entry name" value="Glyco_transf_4"/>
    <property type="match status" value="1"/>
</dbReference>
<dbReference type="InterPro" id="IPR028098">
    <property type="entry name" value="Glyco_trans_4-like_N"/>
</dbReference>
<dbReference type="CDD" id="cd03814">
    <property type="entry name" value="GT4-like"/>
    <property type="match status" value="1"/>
</dbReference>
<evidence type="ECO:0000313" key="3">
    <source>
        <dbReference type="EMBL" id="MDQ0190854.1"/>
    </source>
</evidence>
<sequence length="385" mass="43337">MRIAMITETFLPGTDGIVTRLCATLRHLEQTEHEILLIAPEGGITAYASATVVGMPTFRFFLYPDKNFALPRMRIGKVLREFQPDLVHVVNPAFLGLAGIYYAWRYQFPLIASYHTNVPAYARHYRLDFLEPALWWFFRTLHNRAEVNLCTSRATLADLEAHGFRNLALWERGVDVQLYRSAKRTTAMRERLLGAPDTGQKLLLYVGRVAPEKNIQNVRPCLDALPEAHFAIVGDGPHRAELEQVFAGTKTVFTGFLHGEELAEAYAAADGFIFPSTTETLGLVLFEAMATGIPVMAADSAPTREVLENGQAGFIFDPTDPLSMVETMKQMLYNQEKRKRVQERAREIADTLDWAGPTQQLIAEYERVYARRTARAGARIVGESR</sequence>
<dbReference type="InterPro" id="IPR001296">
    <property type="entry name" value="Glyco_trans_1"/>
</dbReference>
<feature type="domain" description="Glycosyl transferase family 1" evidence="1">
    <location>
        <begin position="197"/>
        <end position="347"/>
    </location>
</feature>
<dbReference type="Pfam" id="PF00534">
    <property type="entry name" value="Glycos_transf_1"/>
    <property type="match status" value="1"/>
</dbReference>
<protein>
    <submittedName>
        <fullName evidence="3">Glycosyltransferase involved in cell wall biosynthesis</fullName>
    </submittedName>
</protein>
<organism evidence="3 4">
    <name type="scientific">Alicyclobacillus cycloheptanicus</name>
    <dbReference type="NCBI Taxonomy" id="1457"/>
    <lineage>
        <taxon>Bacteria</taxon>
        <taxon>Bacillati</taxon>
        <taxon>Bacillota</taxon>
        <taxon>Bacilli</taxon>
        <taxon>Bacillales</taxon>
        <taxon>Alicyclobacillaceae</taxon>
        <taxon>Alicyclobacillus</taxon>
    </lineage>
</organism>
<dbReference type="Gene3D" id="3.40.50.2000">
    <property type="entry name" value="Glycogen Phosphorylase B"/>
    <property type="match status" value="2"/>
</dbReference>
<reference evidence="3 4" key="1">
    <citation type="submission" date="2023-07" db="EMBL/GenBank/DDBJ databases">
        <title>Genomic Encyclopedia of Type Strains, Phase IV (KMG-IV): sequencing the most valuable type-strain genomes for metagenomic binning, comparative biology and taxonomic classification.</title>
        <authorList>
            <person name="Goeker M."/>
        </authorList>
    </citation>
    <scope>NUCLEOTIDE SEQUENCE [LARGE SCALE GENOMIC DNA]</scope>
    <source>
        <strain evidence="3 4">DSM 4006</strain>
    </source>
</reference>
<proteinExistence type="predicted"/>
<evidence type="ECO:0000259" key="2">
    <source>
        <dbReference type="Pfam" id="PF13439"/>
    </source>
</evidence>
<gene>
    <name evidence="3" type="ORF">J2S03_002721</name>
</gene>
<dbReference type="InterPro" id="IPR050194">
    <property type="entry name" value="Glycosyltransferase_grp1"/>
</dbReference>
<feature type="domain" description="Glycosyltransferase subfamily 4-like N-terminal" evidence="2">
    <location>
        <begin position="15"/>
        <end position="177"/>
    </location>
</feature>
<name>A0ABT9XKN1_9BACL</name>
<keyword evidence="4" id="KW-1185">Reference proteome</keyword>
<dbReference type="PANTHER" id="PTHR45947">
    <property type="entry name" value="SULFOQUINOVOSYL TRANSFERASE SQD2"/>
    <property type="match status" value="1"/>
</dbReference>
<dbReference type="SUPFAM" id="SSF53756">
    <property type="entry name" value="UDP-Glycosyltransferase/glycogen phosphorylase"/>
    <property type="match status" value="1"/>
</dbReference>
<accession>A0ABT9XKN1</accession>
<dbReference type="RefSeq" id="WP_274456184.1">
    <property type="nucleotide sequence ID" value="NZ_CP067097.1"/>
</dbReference>
<comment type="caution">
    <text evidence="3">The sequence shown here is derived from an EMBL/GenBank/DDBJ whole genome shotgun (WGS) entry which is preliminary data.</text>
</comment>
<dbReference type="Proteomes" id="UP001232973">
    <property type="component" value="Unassembled WGS sequence"/>
</dbReference>
<evidence type="ECO:0000259" key="1">
    <source>
        <dbReference type="Pfam" id="PF00534"/>
    </source>
</evidence>